<feature type="signal peptide" evidence="1">
    <location>
        <begin position="1"/>
        <end position="34"/>
    </location>
</feature>
<keyword evidence="1" id="KW-0732">Signal</keyword>
<dbReference type="Pfam" id="PF07589">
    <property type="entry name" value="PEP-CTERM"/>
    <property type="match status" value="1"/>
</dbReference>
<dbReference type="InterPro" id="IPR013424">
    <property type="entry name" value="Ice-binding_C"/>
</dbReference>
<dbReference type="Gene3D" id="2.60.40.2130">
    <property type="entry name" value="F-spondin domain"/>
    <property type="match status" value="1"/>
</dbReference>
<proteinExistence type="predicted"/>
<protein>
    <submittedName>
        <fullName evidence="3">PEP-CTERM sorting domain-containing protein</fullName>
    </submittedName>
</protein>
<organism evidence="3">
    <name type="scientific">Symploca sp. SIO1C4</name>
    <dbReference type="NCBI Taxonomy" id="2607765"/>
    <lineage>
        <taxon>Bacteria</taxon>
        <taxon>Bacillati</taxon>
        <taxon>Cyanobacteriota</taxon>
        <taxon>Cyanophyceae</taxon>
        <taxon>Coleofasciculales</taxon>
        <taxon>Coleofasciculaceae</taxon>
        <taxon>Symploca</taxon>
    </lineage>
</organism>
<dbReference type="InterPro" id="IPR009465">
    <property type="entry name" value="Spondin_N"/>
</dbReference>
<evidence type="ECO:0000259" key="2">
    <source>
        <dbReference type="Pfam" id="PF07589"/>
    </source>
</evidence>
<evidence type="ECO:0000256" key="1">
    <source>
        <dbReference type="SAM" id="SignalP"/>
    </source>
</evidence>
<comment type="caution">
    <text evidence="3">The sequence shown here is derived from an EMBL/GenBank/DDBJ whole genome shotgun (WGS) entry which is preliminary data.</text>
</comment>
<sequence length="308" mass="33080">MTNQHWHLFKSPTILMAAIAALSSTMTMTSTANAITLNLSVENLSPENGAVLSPVWFGLHDGTFNTFDPGSPASSAIEAIAEDGLTGLEFSTPGFSFDNTPLEGLNLNNTPIPLSSTIANLFTQSSGTPNDVIQGKIFENALGLFPGDAATVKINFDDNLIANNRFFSYVSMLIPTNDGFIGDDEPIEIFDAEGNFIGADFIVLGSDVWDAGTEVNDESLSSLPFSLEVLAQGEDENGVVEKFPGFTGDEIFSFIPSLSNADFTVEDYQVARIRVTQVTESVPEPTTTIGLFALGGLFVLRRRISRTQ</sequence>
<feature type="domain" description="Ice-binding protein C-terminal" evidence="2">
    <location>
        <begin position="281"/>
        <end position="303"/>
    </location>
</feature>
<reference evidence="3" key="1">
    <citation type="submission" date="2019-11" db="EMBL/GenBank/DDBJ databases">
        <title>Genomic insights into an expanded diversity of filamentous marine cyanobacteria reveals the extraordinary biosynthetic potential of Moorea and Okeania.</title>
        <authorList>
            <person name="Ferreira Leao T."/>
            <person name="Wang M."/>
            <person name="Moss N."/>
            <person name="Da Silva R."/>
            <person name="Sanders J."/>
            <person name="Nurk S."/>
            <person name="Gurevich A."/>
            <person name="Humphrey G."/>
            <person name="Reher R."/>
            <person name="Zhu Q."/>
            <person name="Belda-Ferre P."/>
            <person name="Glukhov E."/>
            <person name="Rex R."/>
            <person name="Dorrestein P.C."/>
            <person name="Knight R."/>
            <person name="Pevzner P."/>
            <person name="Gerwick W.H."/>
            <person name="Gerwick L."/>
        </authorList>
    </citation>
    <scope>NUCLEOTIDE SEQUENCE</scope>
    <source>
        <strain evidence="3">SIO1C4</strain>
    </source>
</reference>
<name>A0A6B3NAC7_9CYAN</name>
<feature type="chain" id="PRO_5025671016" evidence="1">
    <location>
        <begin position="35"/>
        <end position="308"/>
    </location>
</feature>
<dbReference type="InterPro" id="IPR038678">
    <property type="entry name" value="Spondin_N_sf"/>
</dbReference>
<dbReference type="NCBIfam" id="NF038123">
    <property type="entry name" value="NF038123_dom"/>
    <property type="match status" value="1"/>
</dbReference>
<dbReference type="AlphaFoldDB" id="A0A6B3NAC7"/>
<gene>
    <name evidence="3" type="ORF">F6J89_12715</name>
</gene>
<accession>A0A6B3NAC7</accession>
<evidence type="ECO:0000313" key="3">
    <source>
        <dbReference type="EMBL" id="NER28463.1"/>
    </source>
</evidence>
<dbReference type="EMBL" id="JAAHFQ010000216">
    <property type="protein sequence ID" value="NER28463.1"/>
    <property type="molecule type" value="Genomic_DNA"/>
</dbReference>
<dbReference type="NCBIfam" id="TIGR02595">
    <property type="entry name" value="PEP_CTERM"/>
    <property type="match status" value="1"/>
</dbReference>